<evidence type="ECO:0000256" key="2">
    <source>
        <dbReference type="SAM" id="Phobius"/>
    </source>
</evidence>
<evidence type="ECO:0000256" key="3">
    <source>
        <dbReference type="SAM" id="SignalP"/>
    </source>
</evidence>
<keyword evidence="5" id="KW-1185">Reference proteome</keyword>
<keyword evidence="2" id="KW-0812">Transmembrane</keyword>
<organism evidence="4 5">
    <name type="scientific">Collybiopsis luxurians FD-317 M1</name>
    <dbReference type="NCBI Taxonomy" id="944289"/>
    <lineage>
        <taxon>Eukaryota</taxon>
        <taxon>Fungi</taxon>
        <taxon>Dikarya</taxon>
        <taxon>Basidiomycota</taxon>
        <taxon>Agaricomycotina</taxon>
        <taxon>Agaricomycetes</taxon>
        <taxon>Agaricomycetidae</taxon>
        <taxon>Agaricales</taxon>
        <taxon>Marasmiineae</taxon>
        <taxon>Omphalotaceae</taxon>
        <taxon>Collybiopsis</taxon>
        <taxon>Collybiopsis luxurians</taxon>
    </lineage>
</organism>
<feature type="compositionally biased region" description="Polar residues" evidence="1">
    <location>
        <begin position="186"/>
        <end position="200"/>
    </location>
</feature>
<evidence type="ECO:0008006" key="6">
    <source>
        <dbReference type="Google" id="ProtNLM"/>
    </source>
</evidence>
<feature type="region of interest" description="Disordered" evidence="1">
    <location>
        <begin position="179"/>
        <end position="200"/>
    </location>
</feature>
<evidence type="ECO:0000313" key="4">
    <source>
        <dbReference type="EMBL" id="KIK52472.1"/>
    </source>
</evidence>
<gene>
    <name evidence="4" type="ORF">GYMLUDRAFT_265395</name>
</gene>
<feature type="signal peptide" evidence="3">
    <location>
        <begin position="1"/>
        <end position="21"/>
    </location>
</feature>
<evidence type="ECO:0000256" key="1">
    <source>
        <dbReference type="SAM" id="MobiDB-lite"/>
    </source>
</evidence>
<proteinExistence type="predicted"/>
<keyword evidence="3" id="KW-0732">Signal</keyword>
<dbReference type="HOGENOM" id="CLU_894452_0_0_1"/>
<feature type="transmembrane region" description="Helical" evidence="2">
    <location>
        <begin position="206"/>
        <end position="232"/>
    </location>
</feature>
<dbReference type="Proteomes" id="UP000053593">
    <property type="component" value="Unassembled WGS sequence"/>
</dbReference>
<accession>A0A0D0C3U1</accession>
<reference evidence="4 5" key="1">
    <citation type="submission" date="2014-04" db="EMBL/GenBank/DDBJ databases">
        <title>Evolutionary Origins and Diversification of the Mycorrhizal Mutualists.</title>
        <authorList>
            <consortium name="DOE Joint Genome Institute"/>
            <consortium name="Mycorrhizal Genomics Consortium"/>
            <person name="Kohler A."/>
            <person name="Kuo A."/>
            <person name="Nagy L.G."/>
            <person name="Floudas D."/>
            <person name="Copeland A."/>
            <person name="Barry K.W."/>
            <person name="Cichocki N."/>
            <person name="Veneault-Fourrey C."/>
            <person name="LaButti K."/>
            <person name="Lindquist E.A."/>
            <person name="Lipzen A."/>
            <person name="Lundell T."/>
            <person name="Morin E."/>
            <person name="Murat C."/>
            <person name="Riley R."/>
            <person name="Ohm R."/>
            <person name="Sun H."/>
            <person name="Tunlid A."/>
            <person name="Henrissat B."/>
            <person name="Grigoriev I.V."/>
            <person name="Hibbett D.S."/>
            <person name="Martin F."/>
        </authorList>
    </citation>
    <scope>NUCLEOTIDE SEQUENCE [LARGE SCALE GENOMIC DNA]</scope>
    <source>
        <strain evidence="4 5">FD-317 M1</strain>
    </source>
</reference>
<protein>
    <recommendedName>
        <fullName evidence="6">Mid2 domain-containing protein</fullName>
    </recommendedName>
</protein>
<sequence>MFSTTWVLLSLLFKNVLDALCAEIDVASQNFTVSAPVTATWILDSKDIKTSATTTYVLVMINDGPKGETTEASTTITVPPQVTTGIVELIPTANGSHRYEFKGTKGSSSSFSVVNAELIANSISSATVTSFSSGSKTQDTSIATLFSSDVETAPSTLQSPSTQTSSSISQASISVQASQQSTVTPGATTPSTNSSLEGGSSTNPNLIPVILGTISGTILFILLLIATGFLILRRRRLRVNSYSEKAPQRYHDPGSIRNSVYSGYDSESVKYPRTLWNPSDFLTLTPSDSASRCQIRTGQEQISLDSTKGIA</sequence>
<evidence type="ECO:0000313" key="5">
    <source>
        <dbReference type="Proteomes" id="UP000053593"/>
    </source>
</evidence>
<name>A0A0D0C3U1_9AGAR</name>
<feature type="chain" id="PRO_5002220038" description="Mid2 domain-containing protein" evidence="3">
    <location>
        <begin position="22"/>
        <end position="311"/>
    </location>
</feature>
<keyword evidence="2" id="KW-1133">Transmembrane helix</keyword>
<dbReference type="EMBL" id="KN834842">
    <property type="protein sequence ID" value="KIK52472.1"/>
    <property type="molecule type" value="Genomic_DNA"/>
</dbReference>
<dbReference type="AlphaFoldDB" id="A0A0D0C3U1"/>
<keyword evidence="2" id="KW-0472">Membrane</keyword>